<accession>A0A9Q0N8Q5</accession>
<comment type="caution">
    <text evidence="1">The sequence shown here is derived from an EMBL/GenBank/DDBJ whole genome shotgun (WGS) entry which is preliminary data.</text>
</comment>
<name>A0A9Q0N8Q5_9DIPT</name>
<evidence type="ECO:0000313" key="2">
    <source>
        <dbReference type="Proteomes" id="UP001151699"/>
    </source>
</evidence>
<dbReference type="GO" id="GO:0061617">
    <property type="term" value="C:MICOS complex"/>
    <property type="evidence" value="ECO:0007669"/>
    <property type="project" value="TreeGrafter"/>
</dbReference>
<keyword evidence="2" id="KW-1185">Reference proteome</keyword>
<protein>
    <submittedName>
        <fullName evidence="1">MICOS complex subunit MIC25</fullName>
    </submittedName>
</protein>
<dbReference type="PANTHER" id="PTHR21588">
    <property type="entry name" value="COILED-COIL-HELIX-COILED-COIL-HELIX DOMAIN CONTAINING 6"/>
    <property type="match status" value="1"/>
</dbReference>
<sequence length="220" mass="24792">MTLTVRLKNFHIFQLQSVMGAGMSGMPRTVTVDNDNPVGVVDISEAVVQRLKNQHSTIQNAEQQYAEKTAVPAQGSSQVPTVTVSPQPTVYYAEPIITALEVRRQKEQELRNNDLYWAKRLAQLEKTLQKTNSILEKEYNAAVDDVRSRFQNASPQHQLPPCKAFKEKLVACYNQHPAETLMCSQQVTEFMQCVDRHRIKVLDENHSVTEPSKTTTPIGA</sequence>
<dbReference type="Proteomes" id="UP001151699">
    <property type="component" value="Chromosome B"/>
</dbReference>
<gene>
    <name evidence="1" type="primary">CHCHD6</name>
    <name evidence="1" type="ORF">Bhyg_09633</name>
</gene>
<dbReference type="EMBL" id="WJQU01000002">
    <property type="protein sequence ID" value="KAJ6644664.1"/>
    <property type="molecule type" value="Genomic_DNA"/>
</dbReference>
<organism evidence="1 2">
    <name type="scientific">Pseudolycoriella hygida</name>
    <dbReference type="NCBI Taxonomy" id="35572"/>
    <lineage>
        <taxon>Eukaryota</taxon>
        <taxon>Metazoa</taxon>
        <taxon>Ecdysozoa</taxon>
        <taxon>Arthropoda</taxon>
        <taxon>Hexapoda</taxon>
        <taxon>Insecta</taxon>
        <taxon>Pterygota</taxon>
        <taxon>Neoptera</taxon>
        <taxon>Endopterygota</taxon>
        <taxon>Diptera</taxon>
        <taxon>Nematocera</taxon>
        <taxon>Sciaroidea</taxon>
        <taxon>Sciaridae</taxon>
        <taxon>Pseudolycoriella</taxon>
    </lineage>
</organism>
<dbReference type="InterPro" id="IPR052632">
    <property type="entry name" value="MICOS_subunit_Mic19"/>
</dbReference>
<dbReference type="OrthoDB" id="70030at2759"/>
<dbReference type="GO" id="GO:0007007">
    <property type="term" value="P:inner mitochondrial membrane organization"/>
    <property type="evidence" value="ECO:0007669"/>
    <property type="project" value="TreeGrafter"/>
</dbReference>
<dbReference type="PANTHER" id="PTHR21588:SF18">
    <property type="entry name" value="MICOS COMPLEX SUBUNIT MIC19"/>
    <property type="match status" value="1"/>
</dbReference>
<dbReference type="AlphaFoldDB" id="A0A9Q0N8Q5"/>
<proteinExistence type="predicted"/>
<dbReference type="PROSITE" id="PS51808">
    <property type="entry name" value="CHCH"/>
    <property type="match status" value="1"/>
</dbReference>
<reference evidence="1" key="1">
    <citation type="submission" date="2022-07" db="EMBL/GenBank/DDBJ databases">
        <authorList>
            <person name="Trinca V."/>
            <person name="Uliana J.V.C."/>
            <person name="Torres T.T."/>
            <person name="Ward R.J."/>
            <person name="Monesi N."/>
        </authorList>
    </citation>
    <scope>NUCLEOTIDE SEQUENCE</scope>
    <source>
        <strain evidence="1">HSMRA1968</strain>
        <tissue evidence="1">Whole embryos</tissue>
    </source>
</reference>
<evidence type="ECO:0000313" key="1">
    <source>
        <dbReference type="EMBL" id="KAJ6644664.1"/>
    </source>
</evidence>